<dbReference type="PANTHER" id="PTHR48107:SF16">
    <property type="entry name" value="NADPH-DEPENDENT ALDEHYDE REDUCTASE 1, CHLOROPLASTIC"/>
    <property type="match status" value="1"/>
</dbReference>
<organism evidence="4 5">
    <name type="scientific">Naegleria lovaniensis</name>
    <name type="common">Amoeba</name>
    <dbReference type="NCBI Taxonomy" id="51637"/>
    <lineage>
        <taxon>Eukaryota</taxon>
        <taxon>Discoba</taxon>
        <taxon>Heterolobosea</taxon>
        <taxon>Tetramitia</taxon>
        <taxon>Eutetramitia</taxon>
        <taxon>Vahlkampfiidae</taxon>
        <taxon>Naegleria</taxon>
    </lineage>
</organism>
<keyword evidence="5" id="KW-1185">Reference proteome</keyword>
<accession>A0AA88KKV7</accession>
<dbReference type="Pfam" id="PF13561">
    <property type="entry name" value="adh_short_C2"/>
    <property type="match status" value="1"/>
</dbReference>
<dbReference type="CDD" id="cd05355">
    <property type="entry name" value="SDR_c1"/>
    <property type="match status" value="1"/>
</dbReference>
<proteinExistence type="inferred from homology"/>
<name>A0AA88KKV7_NAELO</name>
<feature type="region of interest" description="Disordered" evidence="3">
    <location>
        <begin position="1"/>
        <end position="32"/>
    </location>
</feature>
<dbReference type="FunFam" id="3.40.50.720:FF:000084">
    <property type="entry name" value="Short-chain dehydrogenase reductase"/>
    <property type="match status" value="1"/>
</dbReference>
<keyword evidence="2" id="KW-0560">Oxidoreductase</keyword>
<evidence type="ECO:0000256" key="1">
    <source>
        <dbReference type="ARBA" id="ARBA00006484"/>
    </source>
</evidence>
<dbReference type="GO" id="GO:0016614">
    <property type="term" value="F:oxidoreductase activity, acting on CH-OH group of donors"/>
    <property type="evidence" value="ECO:0007669"/>
    <property type="project" value="UniProtKB-ARBA"/>
</dbReference>
<evidence type="ECO:0000313" key="4">
    <source>
        <dbReference type="EMBL" id="KAG2378209.1"/>
    </source>
</evidence>
<dbReference type="Proteomes" id="UP000816034">
    <property type="component" value="Unassembled WGS sequence"/>
</dbReference>
<dbReference type="PRINTS" id="PR00081">
    <property type="entry name" value="GDHRDH"/>
</dbReference>
<reference evidence="4 5" key="1">
    <citation type="journal article" date="2018" name="BMC Genomics">
        <title>The genome of Naegleria lovaniensis, the basis for a comparative approach to unravel pathogenicity factors of the human pathogenic amoeba N. fowleri.</title>
        <authorList>
            <person name="Liechti N."/>
            <person name="Schurch N."/>
            <person name="Bruggmann R."/>
            <person name="Wittwer M."/>
        </authorList>
    </citation>
    <scope>NUCLEOTIDE SEQUENCE [LARGE SCALE GENOMIC DNA]</scope>
    <source>
        <strain evidence="4 5">ATCC 30569</strain>
    </source>
</reference>
<feature type="compositionally biased region" description="Basic and acidic residues" evidence="3">
    <location>
        <begin position="1"/>
        <end position="28"/>
    </location>
</feature>
<evidence type="ECO:0000256" key="3">
    <source>
        <dbReference type="SAM" id="MobiDB-lite"/>
    </source>
</evidence>
<dbReference type="PANTHER" id="PTHR48107">
    <property type="entry name" value="NADPH-DEPENDENT ALDEHYDE REDUCTASE-LIKE PROTEIN, CHLOROPLASTIC-RELATED"/>
    <property type="match status" value="1"/>
</dbReference>
<sequence length="303" mass="33452">MSSKVSDEKPSQFSGKEVEKQPHQEPHQHATAGLEHAMMQEPQYDDPEYYKGSDKLKGKVALITGGDSGIGRSICVLFAREGADIAIVYLDKEQKDADLTKQLIEKEGRKCLLIPGDVTSSAFCKEAVERTIKELKHLDILVNHAGTQHVQEDLTQISDEQIEKTFRTNIFAYMYMAREALHYLPDHTGVIINTTSVTAYKGKSSLIDYSSTKGANTTFTRSLALSLADRGIRVNCVAPGPIWTPLIPSTFSKEMVEEFGKSTPMKRAGQPFEVATAYVYLASKDSSYVTGQTIHVNGGEIVE</sequence>
<dbReference type="EMBL" id="PYSW02000034">
    <property type="protein sequence ID" value="KAG2378209.1"/>
    <property type="molecule type" value="Genomic_DNA"/>
</dbReference>
<dbReference type="Gene3D" id="3.40.50.720">
    <property type="entry name" value="NAD(P)-binding Rossmann-like Domain"/>
    <property type="match status" value="1"/>
</dbReference>
<dbReference type="NCBIfam" id="NF005214">
    <property type="entry name" value="PRK06701.1"/>
    <property type="match status" value="1"/>
</dbReference>
<dbReference type="InterPro" id="IPR036291">
    <property type="entry name" value="NAD(P)-bd_dom_sf"/>
</dbReference>
<dbReference type="SUPFAM" id="SSF51735">
    <property type="entry name" value="NAD(P)-binding Rossmann-fold domains"/>
    <property type="match status" value="1"/>
</dbReference>
<dbReference type="NCBIfam" id="NF005559">
    <property type="entry name" value="PRK07231.1"/>
    <property type="match status" value="1"/>
</dbReference>
<evidence type="ECO:0000256" key="2">
    <source>
        <dbReference type="ARBA" id="ARBA00023002"/>
    </source>
</evidence>
<evidence type="ECO:0000313" key="5">
    <source>
        <dbReference type="Proteomes" id="UP000816034"/>
    </source>
</evidence>
<dbReference type="GeneID" id="68100806"/>
<gene>
    <name evidence="4" type="ORF">C9374_008352</name>
</gene>
<protein>
    <submittedName>
        <fullName evidence="4">Uncharacterized protein</fullName>
    </submittedName>
</protein>
<dbReference type="InterPro" id="IPR002347">
    <property type="entry name" value="SDR_fam"/>
</dbReference>
<comment type="similarity">
    <text evidence="1">Belongs to the short-chain dehydrogenases/reductases (SDR) family.</text>
</comment>
<dbReference type="PRINTS" id="PR00080">
    <property type="entry name" value="SDRFAMILY"/>
</dbReference>
<dbReference type="RefSeq" id="XP_044545471.1">
    <property type="nucleotide sequence ID" value="XM_044698419.1"/>
</dbReference>
<dbReference type="AlphaFoldDB" id="A0AA88KKV7"/>
<comment type="caution">
    <text evidence="4">The sequence shown here is derived from an EMBL/GenBank/DDBJ whole genome shotgun (WGS) entry which is preliminary data.</text>
</comment>